<dbReference type="PANTHER" id="PTHR40393">
    <property type="entry name" value="LYSINE BIOSYNTHESIS PROTEIN-RELATED-RELATED"/>
    <property type="match status" value="1"/>
</dbReference>
<name>A0A0B6WYP1_9BACT</name>
<proteinExistence type="predicted"/>
<evidence type="ECO:0000313" key="3">
    <source>
        <dbReference type="Proteomes" id="UP000031518"/>
    </source>
</evidence>
<dbReference type="InterPro" id="IPR005906">
    <property type="entry name" value="LysW"/>
</dbReference>
<organism evidence="2 3">
    <name type="scientific">Pyrinomonas methylaliphatogenes</name>
    <dbReference type="NCBI Taxonomy" id="454194"/>
    <lineage>
        <taxon>Bacteria</taxon>
        <taxon>Pseudomonadati</taxon>
        <taxon>Acidobacteriota</taxon>
        <taxon>Blastocatellia</taxon>
        <taxon>Blastocatellales</taxon>
        <taxon>Pyrinomonadaceae</taxon>
        <taxon>Pyrinomonas</taxon>
    </lineage>
</organism>
<reference evidence="2 3" key="2">
    <citation type="submission" date="2015-01" db="EMBL/GenBank/DDBJ databases">
        <title>Complete genome sequence of Pyrinomonas methylaliphatogenes type strain K22T.</title>
        <authorList>
            <person name="Lee K.C.Y."/>
            <person name="Power J.F."/>
            <person name="Dunfield P.F."/>
            <person name="Morgan X.C."/>
            <person name="Huttenhower C."/>
            <person name="Stott M.B."/>
        </authorList>
    </citation>
    <scope>NUCLEOTIDE SEQUENCE [LARGE SCALE GENOMIC DNA]</scope>
    <source>
        <strain evidence="2 3">K22</strain>
    </source>
</reference>
<dbReference type="AlphaFoldDB" id="A0A0B6WYP1"/>
<dbReference type="Proteomes" id="UP000031518">
    <property type="component" value="Unassembled WGS sequence"/>
</dbReference>
<keyword evidence="3" id="KW-1185">Reference proteome</keyword>
<dbReference type="PANTHER" id="PTHR40393:SF1">
    <property type="entry name" value="LYSINE BIOSYNTHESIS PROTEIN-RELATED"/>
    <property type="match status" value="1"/>
</dbReference>
<gene>
    <name evidence="2" type="ORF">PYK22_02412</name>
</gene>
<evidence type="ECO:0008006" key="4">
    <source>
        <dbReference type="Google" id="ProtNLM"/>
    </source>
</evidence>
<sequence>MEGFHDGGFLRCGTPLDIITLSDSTGGERTVPTGICPECEAEVHVDVDMDKGDIISCEECGAELEIVGLDPVELDLVEEEDEDYDYDDDEEEDYDY</sequence>
<dbReference type="Pfam" id="PF21344">
    <property type="entry name" value="Zn_ribbon_LysW"/>
    <property type="match status" value="1"/>
</dbReference>
<evidence type="ECO:0000313" key="2">
    <source>
        <dbReference type="EMBL" id="CDM66383.1"/>
    </source>
</evidence>
<protein>
    <recommendedName>
        <fullName evidence="4">Lysine biosynthesis protein LysW</fullName>
    </recommendedName>
</protein>
<dbReference type="EMBL" id="CBXV010000008">
    <property type="protein sequence ID" value="CDM66383.1"/>
    <property type="molecule type" value="Genomic_DNA"/>
</dbReference>
<dbReference type="Gene3D" id="2.20.28.160">
    <property type="match status" value="1"/>
</dbReference>
<feature type="region of interest" description="Disordered" evidence="1">
    <location>
        <begin position="77"/>
        <end position="96"/>
    </location>
</feature>
<reference evidence="2 3" key="1">
    <citation type="submission" date="2013-12" db="EMBL/GenBank/DDBJ databases">
        <authorList>
            <person name="Stott M."/>
        </authorList>
    </citation>
    <scope>NUCLEOTIDE SEQUENCE [LARGE SCALE GENOMIC DNA]</scope>
    <source>
        <strain evidence="2 3">K22</strain>
    </source>
</reference>
<evidence type="ECO:0000256" key="1">
    <source>
        <dbReference type="SAM" id="MobiDB-lite"/>
    </source>
</evidence>
<accession>A0A0B6WYP1</accession>